<accession>A0A5J4WLI9</accession>
<evidence type="ECO:0000313" key="3">
    <source>
        <dbReference type="Proteomes" id="UP000324800"/>
    </source>
</evidence>
<dbReference type="InterPro" id="IPR000225">
    <property type="entry name" value="Armadillo"/>
</dbReference>
<feature type="non-terminal residue" evidence="2">
    <location>
        <position position="1"/>
    </location>
</feature>
<evidence type="ECO:0000256" key="1">
    <source>
        <dbReference type="PROSITE-ProRule" id="PRU00259"/>
    </source>
</evidence>
<proteinExistence type="predicted"/>
<comment type="caution">
    <text evidence="2">The sequence shown here is derived from an EMBL/GenBank/DDBJ whole genome shotgun (WGS) entry which is preliminary data.</text>
</comment>
<protein>
    <submittedName>
        <fullName evidence="2">Uncharacterized protein</fullName>
    </submittedName>
</protein>
<dbReference type="AlphaFoldDB" id="A0A5J4WLI9"/>
<dbReference type="SMART" id="SM00185">
    <property type="entry name" value="ARM"/>
    <property type="match status" value="1"/>
</dbReference>
<dbReference type="InterPro" id="IPR011989">
    <property type="entry name" value="ARM-like"/>
</dbReference>
<dbReference type="Pfam" id="PF00514">
    <property type="entry name" value="Arm"/>
    <property type="match status" value="1"/>
</dbReference>
<evidence type="ECO:0000313" key="2">
    <source>
        <dbReference type="EMBL" id="KAA6395683.1"/>
    </source>
</evidence>
<dbReference type="SUPFAM" id="SSF48371">
    <property type="entry name" value="ARM repeat"/>
    <property type="match status" value="2"/>
</dbReference>
<feature type="repeat" description="ARM" evidence="1">
    <location>
        <begin position="874"/>
        <end position="898"/>
    </location>
</feature>
<dbReference type="Proteomes" id="UP000324800">
    <property type="component" value="Unassembled WGS sequence"/>
</dbReference>
<reference evidence="2 3" key="1">
    <citation type="submission" date="2019-03" db="EMBL/GenBank/DDBJ databases">
        <title>Single cell metagenomics reveals metabolic interactions within the superorganism composed of flagellate Streblomastix strix and complex community of Bacteroidetes bacteria on its surface.</title>
        <authorList>
            <person name="Treitli S.C."/>
            <person name="Kolisko M."/>
            <person name="Husnik F."/>
            <person name="Keeling P."/>
            <person name="Hampl V."/>
        </authorList>
    </citation>
    <scope>NUCLEOTIDE SEQUENCE [LARGE SCALE GENOMIC DNA]</scope>
    <source>
        <strain evidence="2">ST1C</strain>
    </source>
</reference>
<gene>
    <name evidence="2" type="ORF">EZS28_008793</name>
</gene>
<name>A0A5J4WLI9_9EUKA</name>
<dbReference type="Gene3D" id="1.25.10.10">
    <property type="entry name" value="Leucine-rich Repeat Variant"/>
    <property type="match status" value="2"/>
</dbReference>
<sequence>VQWIVKTAVSEKVIKERLVKGSIEDALSATFLQLLQCRTQTATNLAEIISNYENRRYYPQTKENRREAAKEILKVMVKELSILRTEFMSQKVDDYGHAILNGICAVTICITQDNDQIVEDMMQTDMLKNMVEVMYTVRSFNFIPLYAFCLDAIADGAQAESTHTVQMIMIIKELQHLIHFENPLIAEAASSALCNLIIADRKMVPLKLPHPCREIWAQMGTTDQLLADSKKAKGAIYANIYSTIFLLYSPGKMPEELKGNSLDKLVEISKGSPLRGFSHVLHSIWMLLEDQDNIYKLLSINFQDFLISLFRTTDEKVHYELMRILILLIQQAEGEVKQDIIHQIPREQVIEFEKFGDEKMQKAATHLMSLVQDKVTVEQLAQTKQEIEDASGQEIGNAVLRAFEKFSDILEENKKIVQEAKNAEVKKLQQQTVSADNAQEGQQGVQLDEVQANKQVDKNDLWVPFKAYDAFDSICDQIAEIRRRFSRKNTAAIDQAMQIPLSGPLSEFIRILPPLSVNLSHLRILWFLSTWGSDERRYDICNIDLALLLGRLLNHTDTNFKELAARLFLICIQTRNQKLEFNFPHEYFRPLNEVGIIDALLERGLNKEETYWTRIYIANSISLLFADQDIPIQFRSQIVTQLKESMTCTSKPLADLSFAILKNLAHDQSYHEIIIDDAFSNALSVGLFSDEQTSLIHSLQFLIAILSNSTEQTKRSFQSILDPQRIENLTKSNAFQVSSRAIYLRLMQDNSDEQSKNLESIISGLLLDSDKNSESLKIKEQITTLTELLSNVLHNQQPNQQGFQEIVDGACVALFILTSLNLTGLNDESKLQSVLILLVQQLPLLQFKPVHLLPLLNIAGNGTAEVKRSLYDQGAVQALVKLLKNRNQDVQNNAIRVIMLIVFKQRGVLDQSFPHPYLSGLQKSGVVDQIYSDGLIKGWTDDTRQISAIVLSALYNNTTLPADLRNNILEQLHAASEVENQEVVKYAKALLNQHGFEGALRKSTRR</sequence>
<dbReference type="PROSITE" id="PS50176">
    <property type="entry name" value="ARM_REPEAT"/>
    <property type="match status" value="1"/>
</dbReference>
<organism evidence="2 3">
    <name type="scientific">Streblomastix strix</name>
    <dbReference type="NCBI Taxonomy" id="222440"/>
    <lineage>
        <taxon>Eukaryota</taxon>
        <taxon>Metamonada</taxon>
        <taxon>Preaxostyla</taxon>
        <taxon>Oxymonadida</taxon>
        <taxon>Streblomastigidae</taxon>
        <taxon>Streblomastix</taxon>
    </lineage>
</organism>
<dbReference type="InterPro" id="IPR016024">
    <property type="entry name" value="ARM-type_fold"/>
</dbReference>
<dbReference type="EMBL" id="SNRW01001617">
    <property type="protein sequence ID" value="KAA6395683.1"/>
    <property type="molecule type" value="Genomic_DNA"/>
</dbReference>